<accession>A0A239Q192</accession>
<proteinExistence type="predicted"/>
<dbReference type="Gene3D" id="3.40.1570.10">
    <property type="entry name" value="HemS/ChuS/ChuX like domains"/>
    <property type="match status" value="2"/>
</dbReference>
<evidence type="ECO:0000313" key="3">
    <source>
        <dbReference type="Proteomes" id="UP000198307"/>
    </source>
</evidence>
<feature type="domain" description="Haemin-degrading HemS/ChuX" evidence="1">
    <location>
        <begin position="2"/>
        <end position="61"/>
    </location>
</feature>
<dbReference type="InterPro" id="IPR053733">
    <property type="entry name" value="Heme_Transport_Util_sf"/>
</dbReference>
<protein>
    <submittedName>
        <fullName evidence="2">Haemin-degrading HemS.ChuX domain-containing protein</fullName>
    </submittedName>
</protein>
<dbReference type="EMBL" id="FZQB01000016">
    <property type="protein sequence ID" value="SNT76200.1"/>
    <property type="molecule type" value="Genomic_DNA"/>
</dbReference>
<sequence>MTLDPEIDMRMLTRHWVHAFAVDIDGHRSIQVFDAAGVAVHKVHLRESTDLAAFAAVTAELALPDQQGLSDFAPRPAPEGARIVEDNISTLRQEWARMTDTHQFDRLVHRLKMNRLGPIVRRARPWSACWRCLRS</sequence>
<evidence type="ECO:0000259" key="1">
    <source>
        <dbReference type="Pfam" id="PF05171"/>
    </source>
</evidence>
<organism evidence="2 3">
    <name type="scientific">Paracoccus seriniphilus</name>
    <dbReference type="NCBI Taxonomy" id="184748"/>
    <lineage>
        <taxon>Bacteria</taxon>
        <taxon>Pseudomonadati</taxon>
        <taxon>Pseudomonadota</taxon>
        <taxon>Alphaproteobacteria</taxon>
        <taxon>Rhodobacterales</taxon>
        <taxon>Paracoccaceae</taxon>
        <taxon>Paracoccus</taxon>
    </lineage>
</organism>
<dbReference type="InterPro" id="IPR007845">
    <property type="entry name" value="HemS/ChuX_dom"/>
</dbReference>
<dbReference type="GO" id="GO:0006826">
    <property type="term" value="P:iron ion transport"/>
    <property type="evidence" value="ECO:0007669"/>
    <property type="project" value="InterPro"/>
</dbReference>
<gene>
    <name evidence="2" type="ORF">SAMN05444959_11665</name>
</gene>
<dbReference type="SUPFAM" id="SSF144064">
    <property type="entry name" value="Heme iron utilization protein-like"/>
    <property type="match status" value="1"/>
</dbReference>
<dbReference type="Proteomes" id="UP000198307">
    <property type="component" value="Unassembled WGS sequence"/>
</dbReference>
<keyword evidence="3" id="KW-1185">Reference proteome</keyword>
<reference evidence="2 3" key="1">
    <citation type="submission" date="2017-07" db="EMBL/GenBank/DDBJ databases">
        <authorList>
            <person name="Sun Z.S."/>
            <person name="Albrecht U."/>
            <person name="Echele G."/>
            <person name="Lee C.C."/>
        </authorList>
    </citation>
    <scope>NUCLEOTIDE SEQUENCE [LARGE SCALE GENOMIC DNA]</scope>
    <source>
        <strain evidence="2 3">DSM 14827</strain>
    </source>
</reference>
<dbReference type="Pfam" id="PF05171">
    <property type="entry name" value="HemS"/>
    <property type="match status" value="1"/>
</dbReference>
<dbReference type="RefSeq" id="WP_245847352.1">
    <property type="nucleotide sequence ID" value="NZ_CP067130.1"/>
</dbReference>
<evidence type="ECO:0000313" key="2">
    <source>
        <dbReference type="EMBL" id="SNT76200.1"/>
    </source>
</evidence>
<dbReference type="AlphaFoldDB" id="A0A239Q192"/>
<name>A0A239Q192_9RHOB</name>